<gene>
    <name evidence="4" type="ORF">G3I70_09395</name>
</gene>
<dbReference type="CDD" id="cd04683">
    <property type="entry name" value="NUDIX_Hydrolase"/>
    <property type="match status" value="1"/>
</dbReference>
<dbReference type="EMBL" id="JAAGLI010000217">
    <property type="protein sequence ID" value="NEA22706.1"/>
    <property type="molecule type" value="Genomic_DNA"/>
</dbReference>
<protein>
    <submittedName>
        <fullName evidence="4">NUDIX domain-containing protein</fullName>
    </submittedName>
</protein>
<sequence>MVSKERHRAIVDVHALLFDEEGRVLLMERANTGYADGQAGVPSGHLEAGESVLEAVLRETYEEVGVHLAEGDAQFVHVSHRCKPGENDRVGFFFAATRWAGEPVNAEPHKCARIWWHDPDDLPSNTVDYIADAIARLRGGGTFSTYGWR</sequence>
<dbReference type="SUPFAM" id="SSF55811">
    <property type="entry name" value="Nudix"/>
    <property type="match status" value="1"/>
</dbReference>
<name>A0A6L9QCG2_9ACTN</name>
<dbReference type="PROSITE" id="PS51462">
    <property type="entry name" value="NUDIX"/>
    <property type="match status" value="1"/>
</dbReference>
<organism evidence="4 5">
    <name type="scientific">Actinomadura bangladeshensis</name>
    <dbReference type="NCBI Taxonomy" id="453573"/>
    <lineage>
        <taxon>Bacteria</taxon>
        <taxon>Bacillati</taxon>
        <taxon>Actinomycetota</taxon>
        <taxon>Actinomycetes</taxon>
        <taxon>Streptosporangiales</taxon>
        <taxon>Thermomonosporaceae</taxon>
        <taxon>Actinomadura</taxon>
    </lineage>
</organism>
<evidence type="ECO:0000256" key="1">
    <source>
        <dbReference type="ARBA" id="ARBA00001946"/>
    </source>
</evidence>
<dbReference type="PANTHER" id="PTHR43046">
    <property type="entry name" value="GDP-MANNOSE MANNOSYL HYDROLASE"/>
    <property type="match status" value="1"/>
</dbReference>
<evidence type="ECO:0000313" key="4">
    <source>
        <dbReference type="EMBL" id="NEA22706.1"/>
    </source>
</evidence>
<dbReference type="InterPro" id="IPR000086">
    <property type="entry name" value="NUDIX_hydrolase_dom"/>
</dbReference>
<dbReference type="GO" id="GO:0016787">
    <property type="term" value="F:hydrolase activity"/>
    <property type="evidence" value="ECO:0007669"/>
    <property type="project" value="UniProtKB-KW"/>
</dbReference>
<dbReference type="PROSITE" id="PS00893">
    <property type="entry name" value="NUDIX_BOX"/>
    <property type="match status" value="1"/>
</dbReference>
<dbReference type="Proteomes" id="UP000475532">
    <property type="component" value="Unassembled WGS sequence"/>
</dbReference>
<dbReference type="Pfam" id="PF00293">
    <property type="entry name" value="NUDIX"/>
    <property type="match status" value="1"/>
</dbReference>
<accession>A0A6L9QCG2</accession>
<dbReference type="AlphaFoldDB" id="A0A6L9QCG2"/>
<dbReference type="InterPro" id="IPR015797">
    <property type="entry name" value="NUDIX_hydrolase-like_dom_sf"/>
</dbReference>
<keyword evidence="2" id="KW-0378">Hydrolase</keyword>
<comment type="cofactor">
    <cofactor evidence="1">
        <name>Mg(2+)</name>
        <dbReference type="ChEBI" id="CHEBI:18420"/>
    </cofactor>
</comment>
<reference evidence="4 5" key="1">
    <citation type="submission" date="2020-01" db="EMBL/GenBank/DDBJ databases">
        <title>Insect and environment-associated Actinomycetes.</title>
        <authorList>
            <person name="Currrie C."/>
            <person name="Chevrette M."/>
            <person name="Carlson C."/>
            <person name="Stubbendieck R."/>
            <person name="Wendt-Pienkowski E."/>
        </authorList>
    </citation>
    <scope>NUCLEOTIDE SEQUENCE [LARGE SCALE GENOMIC DNA]</scope>
    <source>
        <strain evidence="4 5">SID10258</strain>
    </source>
</reference>
<evidence type="ECO:0000313" key="5">
    <source>
        <dbReference type="Proteomes" id="UP000475532"/>
    </source>
</evidence>
<dbReference type="PANTHER" id="PTHR43046:SF16">
    <property type="entry name" value="ADP-RIBOSE PYROPHOSPHATASE YJHB-RELATED"/>
    <property type="match status" value="1"/>
</dbReference>
<evidence type="ECO:0000256" key="2">
    <source>
        <dbReference type="ARBA" id="ARBA00022801"/>
    </source>
</evidence>
<comment type="caution">
    <text evidence="4">The sequence shown here is derived from an EMBL/GenBank/DDBJ whole genome shotgun (WGS) entry which is preliminary data.</text>
</comment>
<evidence type="ECO:0000259" key="3">
    <source>
        <dbReference type="PROSITE" id="PS51462"/>
    </source>
</evidence>
<proteinExistence type="predicted"/>
<dbReference type="Gene3D" id="3.90.79.10">
    <property type="entry name" value="Nucleoside Triphosphate Pyrophosphohydrolase"/>
    <property type="match status" value="1"/>
</dbReference>
<dbReference type="InterPro" id="IPR020084">
    <property type="entry name" value="NUDIX_hydrolase_CS"/>
</dbReference>
<feature type="domain" description="Nudix hydrolase" evidence="3">
    <location>
        <begin position="8"/>
        <end position="139"/>
    </location>
</feature>